<dbReference type="Pfam" id="PF07729">
    <property type="entry name" value="FCD"/>
    <property type="match status" value="1"/>
</dbReference>
<dbReference type="FunCoup" id="A0A0J6ZLB4">
    <property type="interactions" value="29"/>
</dbReference>
<organism evidence="5 6">
    <name type="scientific">Megasphaera cerevisiae DSM 20462</name>
    <dbReference type="NCBI Taxonomy" id="1122219"/>
    <lineage>
        <taxon>Bacteria</taxon>
        <taxon>Bacillati</taxon>
        <taxon>Bacillota</taxon>
        <taxon>Negativicutes</taxon>
        <taxon>Veillonellales</taxon>
        <taxon>Veillonellaceae</taxon>
        <taxon>Megasphaera</taxon>
    </lineage>
</organism>
<dbReference type="InterPro" id="IPR000524">
    <property type="entry name" value="Tscrpt_reg_HTH_GntR"/>
</dbReference>
<dbReference type="AlphaFoldDB" id="A0A0J6ZLB4"/>
<dbReference type="GO" id="GO:0003677">
    <property type="term" value="F:DNA binding"/>
    <property type="evidence" value="ECO:0007669"/>
    <property type="project" value="UniProtKB-KW"/>
</dbReference>
<evidence type="ECO:0000256" key="2">
    <source>
        <dbReference type="ARBA" id="ARBA00023125"/>
    </source>
</evidence>
<evidence type="ECO:0000259" key="4">
    <source>
        <dbReference type="PROSITE" id="PS50949"/>
    </source>
</evidence>
<evidence type="ECO:0000313" key="6">
    <source>
        <dbReference type="Proteomes" id="UP000036503"/>
    </source>
</evidence>
<dbReference type="RefSeq" id="WP_048515164.1">
    <property type="nucleotide sequence ID" value="NZ_FUXD01000045.1"/>
</dbReference>
<keyword evidence="2" id="KW-0238">DNA-binding</keyword>
<name>A0A0J6ZLB4_9FIRM</name>
<sequence>MEKPKAAGSMAKETADKIIDYIIKNQMLPGDKMPTEAALTESMGVSRSTIREAIKILSARNILEILQGSGAYISPRRGVPDDPLGLTFIYDADRLAIDLLDVRTMIEPQAAMLAAMHATDQQCSELRGQCSLVERLIRSDTEYEAEDIELHKKICEASGNRILINLSYILHSSIKKTIIATSDALRDNNTYIYHRKIVEAIAHHDPISAYNSMMCHVGGLREYIASKIAERQKTSE</sequence>
<gene>
    <name evidence="5" type="ORF">AB840_12415</name>
</gene>
<dbReference type="GO" id="GO:0003700">
    <property type="term" value="F:DNA-binding transcription factor activity"/>
    <property type="evidence" value="ECO:0007669"/>
    <property type="project" value="InterPro"/>
</dbReference>
<dbReference type="Pfam" id="PF00392">
    <property type="entry name" value="GntR"/>
    <property type="match status" value="1"/>
</dbReference>
<dbReference type="PRINTS" id="PR00035">
    <property type="entry name" value="HTHGNTR"/>
</dbReference>
<feature type="domain" description="HTH gntR-type" evidence="4">
    <location>
        <begin position="8"/>
        <end position="76"/>
    </location>
</feature>
<dbReference type="OrthoDB" id="9799482at2"/>
<dbReference type="STRING" id="39029.BSR42_12910"/>
<dbReference type="PATRIC" id="fig|1122219.3.peg.2558"/>
<dbReference type="SUPFAM" id="SSF46785">
    <property type="entry name" value="Winged helix' DNA-binding domain"/>
    <property type="match status" value="1"/>
</dbReference>
<dbReference type="InterPro" id="IPR036388">
    <property type="entry name" value="WH-like_DNA-bd_sf"/>
</dbReference>
<keyword evidence="6" id="KW-1185">Reference proteome</keyword>
<dbReference type="PANTHER" id="PTHR43537:SF5">
    <property type="entry name" value="UXU OPERON TRANSCRIPTIONAL REGULATOR"/>
    <property type="match status" value="1"/>
</dbReference>
<comment type="caution">
    <text evidence="5">The sequence shown here is derived from an EMBL/GenBank/DDBJ whole genome shotgun (WGS) entry which is preliminary data.</text>
</comment>
<evidence type="ECO:0000256" key="1">
    <source>
        <dbReference type="ARBA" id="ARBA00023015"/>
    </source>
</evidence>
<evidence type="ECO:0000313" key="5">
    <source>
        <dbReference type="EMBL" id="KMO85641.1"/>
    </source>
</evidence>
<keyword evidence="3" id="KW-0804">Transcription</keyword>
<dbReference type="PROSITE" id="PS50949">
    <property type="entry name" value="HTH_GNTR"/>
    <property type="match status" value="1"/>
</dbReference>
<keyword evidence="1" id="KW-0805">Transcription regulation</keyword>
<dbReference type="PANTHER" id="PTHR43537">
    <property type="entry name" value="TRANSCRIPTIONAL REGULATOR, GNTR FAMILY"/>
    <property type="match status" value="1"/>
</dbReference>
<protein>
    <submittedName>
        <fullName evidence="5">GntR family transcriptional regulator</fullName>
    </submittedName>
</protein>
<dbReference type="InterPro" id="IPR008920">
    <property type="entry name" value="TF_FadR/GntR_C"/>
</dbReference>
<dbReference type="EMBL" id="LEKT01000052">
    <property type="protein sequence ID" value="KMO85641.1"/>
    <property type="molecule type" value="Genomic_DNA"/>
</dbReference>
<dbReference type="Proteomes" id="UP000036503">
    <property type="component" value="Unassembled WGS sequence"/>
</dbReference>
<dbReference type="SMART" id="SM00345">
    <property type="entry name" value="HTH_GNTR"/>
    <property type="match status" value="1"/>
</dbReference>
<dbReference type="InterPro" id="IPR036390">
    <property type="entry name" value="WH_DNA-bd_sf"/>
</dbReference>
<proteinExistence type="predicted"/>
<dbReference type="SUPFAM" id="SSF48008">
    <property type="entry name" value="GntR ligand-binding domain-like"/>
    <property type="match status" value="1"/>
</dbReference>
<dbReference type="Gene3D" id="1.20.120.530">
    <property type="entry name" value="GntR ligand-binding domain-like"/>
    <property type="match status" value="1"/>
</dbReference>
<dbReference type="InParanoid" id="A0A0J6ZLB4"/>
<dbReference type="SMART" id="SM00895">
    <property type="entry name" value="FCD"/>
    <property type="match status" value="1"/>
</dbReference>
<evidence type="ECO:0000256" key="3">
    <source>
        <dbReference type="ARBA" id="ARBA00023163"/>
    </source>
</evidence>
<accession>A0A0J6ZLB4</accession>
<dbReference type="CDD" id="cd07377">
    <property type="entry name" value="WHTH_GntR"/>
    <property type="match status" value="1"/>
</dbReference>
<dbReference type="Gene3D" id="1.10.10.10">
    <property type="entry name" value="Winged helix-like DNA-binding domain superfamily/Winged helix DNA-binding domain"/>
    <property type="match status" value="1"/>
</dbReference>
<dbReference type="InterPro" id="IPR011711">
    <property type="entry name" value="GntR_C"/>
</dbReference>
<reference evidence="5 6" key="1">
    <citation type="submission" date="2015-06" db="EMBL/GenBank/DDBJ databases">
        <title>Draft genome sequence of beer spoilage bacterium Megasphaera cerevisiae type strain 20462.</title>
        <authorList>
            <person name="Kutumbaka K."/>
            <person name="Pasmowitz J."/>
            <person name="Mategko J."/>
            <person name="Reyes D."/>
            <person name="Friedrich A."/>
            <person name="Han S."/>
            <person name="Martens-Habbena W."/>
            <person name="Neal-McKinney J."/>
            <person name="Janagama H.K."/>
            <person name="Nadala C."/>
            <person name="Samadpour M."/>
        </authorList>
    </citation>
    <scope>NUCLEOTIDE SEQUENCE [LARGE SCALE GENOMIC DNA]</scope>
    <source>
        <strain evidence="5 6">DSM 20462</strain>
    </source>
</reference>